<feature type="domain" description="Apple" evidence="2">
    <location>
        <begin position="47"/>
        <end position="85"/>
    </location>
</feature>
<keyword evidence="1" id="KW-0732">Signal</keyword>
<dbReference type="Proteomes" id="UP000663860">
    <property type="component" value="Unassembled WGS sequence"/>
</dbReference>
<gene>
    <name evidence="3" type="ORF">IZO911_LOCUS44248</name>
    <name evidence="4" type="ORF">KXQ929_LOCUS11398</name>
</gene>
<proteinExistence type="predicted"/>
<comment type="caution">
    <text evidence="4">The sequence shown here is derived from an EMBL/GenBank/DDBJ whole genome shotgun (WGS) entry which is preliminary data.</text>
</comment>
<evidence type="ECO:0000313" key="5">
    <source>
        <dbReference type="Proteomes" id="UP000663868"/>
    </source>
</evidence>
<dbReference type="Pfam" id="PF00024">
    <property type="entry name" value="PAN_1"/>
    <property type="match status" value="1"/>
</dbReference>
<organism evidence="4 5">
    <name type="scientific">Adineta steineri</name>
    <dbReference type="NCBI Taxonomy" id="433720"/>
    <lineage>
        <taxon>Eukaryota</taxon>
        <taxon>Metazoa</taxon>
        <taxon>Spiralia</taxon>
        <taxon>Gnathifera</taxon>
        <taxon>Rotifera</taxon>
        <taxon>Eurotatoria</taxon>
        <taxon>Bdelloidea</taxon>
        <taxon>Adinetida</taxon>
        <taxon>Adinetidae</taxon>
        <taxon>Adineta</taxon>
    </lineage>
</organism>
<evidence type="ECO:0000256" key="1">
    <source>
        <dbReference type="SAM" id="SignalP"/>
    </source>
</evidence>
<dbReference type="AlphaFoldDB" id="A0A818V263"/>
<dbReference type="EMBL" id="CAJNOE010002554">
    <property type="protein sequence ID" value="CAF1486224.1"/>
    <property type="molecule type" value="Genomic_DNA"/>
</dbReference>
<dbReference type="SUPFAM" id="SSF57414">
    <property type="entry name" value="Hairpin loop containing domain-like"/>
    <property type="match status" value="1"/>
</dbReference>
<evidence type="ECO:0000313" key="3">
    <source>
        <dbReference type="EMBL" id="CAF1486224.1"/>
    </source>
</evidence>
<name>A0A818V263_9BILA</name>
<feature type="chain" id="PRO_5036234292" description="Apple domain-containing protein" evidence="1">
    <location>
        <begin position="18"/>
        <end position="347"/>
    </location>
</feature>
<protein>
    <recommendedName>
        <fullName evidence="2">Apple domain-containing protein</fullName>
    </recommendedName>
</protein>
<evidence type="ECO:0000259" key="2">
    <source>
        <dbReference type="Pfam" id="PF00024"/>
    </source>
</evidence>
<dbReference type="InterPro" id="IPR003609">
    <property type="entry name" value="Pan_app"/>
</dbReference>
<sequence length="347" mass="38876">MNFAAIFIVLLSTVTHGNIDKVQFEISPVGLQFIPTDTGDLLTIENDANTIMRCVAQCVKNIACRTVNFDLSINQCSLFTSWSFEGTFYSSSPLSSRSQVGYILQQPAFYMSYLQPCILSFNSINRYLQCVNGTWICPDQYFFDGNVCEYWRSFNQLCQTNEWCDSSEYLTCSTFSNTCQCNSSMLWSGSQCISGQYRSSPVLSIKSHPFLFLACPPGQIGVTFNDLPTSIIIPTGYGGFQWSNMEACSFYSDQRACNTNLNSMNFTRINGNFTLNSLVVYVYSSNLNVTFTGINMGMIVYNYMSTLANTIISILPFNWANIDTMIIESSPQSQTPIINIDNICATT</sequence>
<reference evidence="4" key="1">
    <citation type="submission" date="2021-02" db="EMBL/GenBank/DDBJ databases">
        <authorList>
            <person name="Nowell W R."/>
        </authorList>
    </citation>
    <scope>NUCLEOTIDE SEQUENCE</scope>
</reference>
<feature type="signal peptide" evidence="1">
    <location>
        <begin position="1"/>
        <end position="17"/>
    </location>
</feature>
<accession>A0A818V263</accession>
<dbReference type="Proteomes" id="UP000663868">
    <property type="component" value="Unassembled WGS sequence"/>
</dbReference>
<evidence type="ECO:0000313" key="4">
    <source>
        <dbReference type="EMBL" id="CAF3706119.1"/>
    </source>
</evidence>
<dbReference type="EMBL" id="CAJOBB010000561">
    <property type="protein sequence ID" value="CAF3706119.1"/>
    <property type="molecule type" value="Genomic_DNA"/>
</dbReference>